<dbReference type="EnsemblMetazoa" id="XM_038207565.1">
    <property type="protein sequence ID" value="XP_038063493.1"/>
    <property type="gene ID" value="LOC119734208"/>
</dbReference>
<dbReference type="Gene3D" id="1.25.40.10">
    <property type="entry name" value="Tetratricopeptide repeat domain"/>
    <property type="match status" value="3"/>
</dbReference>
<evidence type="ECO:0000259" key="3">
    <source>
        <dbReference type="Pfam" id="PF12770"/>
    </source>
</evidence>
<feature type="region of interest" description="Disordered" evidence="2">
    <location>
        <begin position="708"/>
        <end position="732"/>
    </location>
</feature>
<sequence length="1611" mass="180565">MEFQHSASMASLPSLAGFSEAISEAEEIESVKRLQQQGDAAFHDKDFAEAAACYGEALEIDNDNAQLLARKTVSNIELGEYAEARKDAEYLIKLNPHVPQGHYLLAVSLNNLRYFNLAISAFLNALHYDVKHRDRLADNVAVVAGNICNFPEESLATFINLSPAEKLLEVGINLKRANQNASCIEVLQYALDLKTLDELCQQRALFNIGAGYAGNADYELAKDYYKQCLSIALQQKNLRYEAEVYCRLAEIYLQEENLEQGIVYYVKLLSICKDLETIENGSGESCNVNLQRVVHETLSNAYKAVCDYPHALQHAKKNLEVLDGDKDKQGIRTSDLLGKAHFTVASLHEGVGDFVSSLEHFKSYLAISKASKDRAGMGRAYGCIGRVYHKLCNCSLAQSFYEQQLHISEKLSYHTMQATALRSLADVHKDQGNTDNALECLQRYLQISRKLDEFETECRAYIAMGELHQADGNPQHAQHFYEQALNLAERSHETELAYASRGKLAQVLLVSRAEKNLEKARMLAEDSIEYYLQTLEDTKHNKENTLELLEQSYKLVQVALKKLARPYKALECAETQMRREFLNTLVKNIASLGQQTEAVGDLLSSSADIGDMLKIVNNESAAVLYLSLCHSCVLSWVFRPGEGCWAGKHDQDNTIQDCPRYVQELISSMRASESQADEAYETEFRALPLQDSKIHQLKTLNLAMMKHGTNKTTPLDDKDEKSTSTTRESPSRKMHKLLLSQVECLLQGCSSVVIVADRVLTQVPFDALEDDEGCLFGDKYLLTLLPCLEALKYIHKHSSNDVTQDQTENGTGSQSSPTHPIYLDHMLRVVVPPKEQPHSIIKESEAEAPKMAQKSARPSYVSFDRNSYHVIKSPRDKVSVMEDRFLQDRELSGSTLISKTWSGRDLTSARGGKIQHYQQQSGRQRALVVGNPTLPKKLRLHGKIWKPMSELQIAQEEAHKMAHYLETEAIVGSKVTKETLLTELPKSTLIHLAMYGSWEQACLACTPNPTSQPLPDGSNSQSAYMIGVDDIIGLKLQAKMVVMSCCYGNRHRDVQLELPLAFLVAGAESILLLLWSVPDIVRSTFWHHFYLALQEGCHVSQAVAQAKKCLRQDERFRSPRYWASFCLLGGDPFISLLDVKHAMMDQLLNTMEETYLNSKKQDVLNMRTADTQESSTGSLLENLRRHLSGLLLHHTQHPDVIPNLTKLLNQCLPLLDPQSDHPTPPWSQPVPQCILRAPSAIPLLNQLGFHFQAGGSGTQDPQVVFPQWDPDSMIEPALQALKGLQDICENAECAHNLARVLDGQEKLLSGLIDVMSFTKHMSEVQLKVNDTGVSHLWGHHQARALLISLGFAQVGQLLMFDGKIANKSLLHAALLVLCSVMAEKGRAMLHRLDIRYLGINTKTPILRSARKTPIKSALRSASTIRTMTPSALRSRTPTAVRLRTAPVAVDEEPARVRSLPSLNPVKLSKNKLAFSTPWWSQPAKSPEMKEKMRLARSLSDIHIEYSRHVQHTQNWHVESVTPQAQKTLSAIGQPKPRPQVIKVKAGTTPSCIREPVNQDLELSTEAIEQRRDYSHYLLHTRSADVERRHLDAVQKIFQPYVSRRTADAVSK</sequence>
<proteinExistence type="predicted"/>
<keyword evidence="1" id="KW-0802">TPR repeat</keyword>
<dbReference type="Proteomes" id="UP000887568">
    <property type="component" value="Unplaced"/>
</dbReference>
<dbReference type="PROSITE" id="PS50005">
    <property type="entry name" value="TPR"/>
    <property type="match status" value="1"/>
</dbReference>
<evidence type="ECO:0000313" key="5">
    <source>
        <dbReference type="Proteomes" id="UP000887568"/>
    </source>
</evidence>
<evidence type="ECO:0000256" key="2">
    <source>
        <dbReference type="SAM" id="MobiDB-lite"/>
    </source>
</evidence>
<dbReference type="SUPFAM" id="SSF48452">
    <property type="entry name" value="TPR-like"/>
    <property type="match status" value="3"/>
</dbReference>
<keyword evidence="5" id="KW-1185">Reference proteome</keyword>
<dbReference type="GeneID" id="119734208"/>
<name>A0A914AIL6_PATMI</name>
<dbReference type="OrthoDB" id="5951504at2759"/>
<dbReference type="InterPro" id="IPR024983">
    <property type="entry name" value="CHAT_dom"/>
</dbReference>
<dbReference type="Pfam" id="PF12770">
    <property type="entry name" value="CHAT"/>
    <property type="match status" value="1"/>
</dbReference>
<evidence type="ECO:0000256" key="1">
    <source>
        <dbReference type="PROSITE-ProRule" id="PRU00339"/>
    </source>
</evidence>
<dbReference type="Pfam" id="PF13424">
    <property type="entry name" value="TPR_12"/>
    <property type="match status" value="1"/>
</dbReference>
<dbReference type="InterPro" id="IPR011990">
    <property type="entry name" value="TPR-like_helical_dom_sf"/>
</dbReference>
<dbReference type="OMA" id="DRVVQNE"/>
<feature type="domain" description="CHAT" evidence="3">
    <location>
        <begin position="897"/>
        <end position="1129"/>
    </location>
</feature>
<reference evidence="4" key="1">
    <citation type="submission" date="2022-11" db="UniProtKB">
        <authorList>
            <consortium name="EnsemblMetazoa"/>
        </authorList>
    </citation>
    <scope>IDENTIFICATION</scope>
</reference>
<dbReference type="SMART" id="SM00028">
    <property type="entry name" value="TPR"/>
    <property type="match status" value="9"/>
</dbReference>
<dbReference type="Pfam" id="PF13181">
    <property type="entry name" value="TPR_8"/>
    <property type="match status" value="2"/>
</dbReference>
<dbReference type="InterPro" id="IPR019734">
    <property type="entry name" value="TPR_rpt"/>
</dbReference>
<protein>
    <recommendedName>
        <fullName evidence="3">CHAT domain-containing protein</fullName>
    </recommendedName>
</protein>
<dbReference type="PANTHER" id="PTHR10098">
    <property type="entry name" value="RAPSYN-RELATED"/>
    <property type="match status" value="1"/>
</dbReference>
<dbReference type="RefSeq" id="XP_038063493.1">
    <property type="nucleotide sequence ID" value="XM_038207565.1"/>
</dbReference>
<accession>A0A914AIL6</accession>
<feature type="repeat" description="TPR" evidence="1">
    <location>
        <begin position="458"/>
        <end position="491"/>
    </location>
</feature>
<organism evidence="4 5">
    <name type="scientific">Patiria miniata</name>
    <name type="common">Bat star</name>
    <name type="synonym">Asterina miniata</name>
    <dbReference type="NCBI Taxonomy" id="46514"/>
    <lineage>
        <taxon>Eukaryota</taxon>
        <taxon>Metazoa</taxon>
        <taxon>Echinodermata</taxon>
        <taxon>Eleutherozoa</taxon>
        <taxon>Asterozoa</taxon>
        <taxon>Asteroidea</taxon>
        <taxon>Valvatacea</taxon>
        <taxon>Valvatida</taxon>
        <taxon>Asterinidae</taxon>
        <taxon>Patiria</taxon>
    </lineage>
</organism>
<evidence type="ECO:0000313" key="4">
    <source>
        <dbReference type="EnsemblMetazoa" id="XP_038063493.1"/>
    </source>
</evidence>
<dbReference type="PANTHER" id="PTHR10098:SF108">
    <property type="entry name" value="TETRATRICOPEPTIDE REPEAT PROTEIN 28"/>
    <property type="match status" value="1"/>
</dbReference>